<dbReference type="Gene3D" id="3.40.50.1820">
    <property type="entry name" value="alpha/beta hydrolase"/>
    <property type="match status" value="1"/>
</dbReference>
<feature type="chain" id="PRO_5004828573" description="AB hydrolase-1 domain-containing protein" evidence="2">
    <location>
        <begin position="23"/>
        <end position="591"/>
    </location>
</feature>
<protein>
    <recommendedName>
        <fullName evidence="3">AB hydrolase-1 domain-containing protein</fullName>
    </recommendedName>
</protein>
<sequence length="591" mass="64402">MHLASCAAIAVTTICALGMSTATSQTYRLNGWYPCSNYTFSDSRSSDGLDAECATFAAPLCYPGICETPEFATPTITIFVKRIPATNGDPKNASNVWMLEGGPELASTSMERHMVKLHSMLEGNVNVYTMDHRGTGRSTLLDCLAAQVTTFGSPWGDAIGISEVGSCANALENEYGDLASFSMTSAATDISTFITEHSNGASTIVYGISYGTALVERLMHVAPPQVKGFVLDSVAIASGAGPNNFPFISKWDMDFGEVGDAFLKLCARDRECSSHFSSSGLFGTLQDVINQFDRNPNSTCAALVTEAYKEQSSDPPSLILRRALGNLLPGSMDRKLIPPIVYRLNRCEANDAEVLTNFFATLNSVLSETSTDQVYESSLLNYLIIYSELWETPTPSFIELQQRFKSTRMSDVGIYDTGRRYCAFTKEDSETCNQESSSNYSGNGIVYQRDEYWNKSATIPIQASVLLMQGTLDPKTPAKYADYLLETLVGDNKELVSFNYATHGTITSTRLVEGDPTSETCGMKIFASYVRSEGDLSRLDKSCVNARASFNWTANESRVLKYLGTNDAYDGKYLLSQHSNEGIGSGESGSQ</sequence>
<dbReference type="Proteomes" id="UP000018958">
    <property type="component" value="Unassembled WGS sequence"/>
</dbReference>
<dbReference type="OrthoDB" id="425534at2759"/>
<evidence type="ECO:0000259" key="3">
    <source>
        <dbReference type="Pfam" id="PF00561"/>
    </source>
</evidence>
<proteinExistence type="inferred from homology"/>
<evidence type="ECO:0000256" key="1">
    <source>
        <dbReference type="ARBA" id="ARBA00008645"/>
    </source>
</evidence>
<comment type="similarity">
    <text evidence="1">Belongs to the AB hydrolase superfamily.</text>
</comment>
<reference evidence="4 5" key="1">
    <citation type="submission" date="2013-11" db="EMBL/GenBank/DDBJ databases">
        <title>The Genome Sequence of Phytophthora parasitica CJ01A1.</title>
        <authorList>
            <consortium name="The Broad Institute Genomics Platform"/>
            <person name="Russ C."/>
            <person name="Tyler B."/>
            <person name="Panabieres F."/>
            <person name="Shan W."/>
            <person name="Tripathy S."/>
            <person name="Grunwald N."/>
            <person name="Machado M."/>
            <person name="Johnson C.S."/>
            <person name="Walker B."/>
            <person name="Young S.K."/>
            <person name="Zeng Q."/>
            <person name="Gargeya S."/>
            <person name="Fitzgerald M."/>
            <person name="Haas B."/>
            <person name="Abouelleil A."/>
            <person name="Allen A.W."/>
            <person name="Alvarado L."/>
            <person name="Arachchi H.M."/>
            <person name="Berlin A.M."/>
            <person name="Chapman S.B."/>
            <person name="Gainer-Dewar J."/>
            <person name="Goldberg J."/>
            <person name="Griggs A."/>
            <person name="Gujja S."/>
            <person name="Hansen M."/>
            <person name="Howarth C."/>
            <person name="Imamovic A."/>
            <person name="Ireland A."/>
            <person name="Larimer J."/>
            <person name="McCowan C."/>
            <person name="Murphy C."/>
            <person name="Pearson M."/>
            <person name="Poon T.W."/>
            <person name="Priest M."/>
            <person name="Roberts A."/>
            <person name="Saif S."/>
            <person name="Shea T."/>
            <person name="Sisk P."/>
            <person name="Sykes S."/>
            <person name="Wortman J."/>
            <person name="Nusbaum C."/>
            <person name="Birren B."/>
        </authorList>
    </citation>
    <scope>NUCLEOTIDE SEQUENCE [LARGE SCALE GENOMIC DNA]</scope>
    <source>
        <strain evidence="4 5">CJ01A1</strain>
    </source>
</reference>
<feature type="signal peptide" evidence="2">
    <location>
        <begin position="1"/>
        <end position="22"/>
    </location>
</feature>
<name>W2VZG5_PHYNI</name>
<comment type="caution">
    <text evidence="4">The sequence shown here is derived from an EMBL/GenBank/DDBJ whole genome shotgun (WGS) entry which is preliminary data.</text>
</comment>
<evidence type="ECO:0000313" key="5">
    <source>
        <dbReference type="Proteomes" id="UP000018958"/>
    </source>
</evidence>
<organism evidence="4 5">
    <name type="scientific">Phytophthora nicotianae CJ01A1</name>
    <dbReference type="NCBI Taxonomy" id="1317063"/>
    <lineage>
        <taxon>Eukaryota</taxon>
        <taxon>Sar</taxon>
        <taxon>Stramenopiles</taxon>
        <taxon>Oomycota</taxon>
        <taxon>Peronosporomycetes</taxon>
        <taxon>Peronosporales</taxon>
        <taxon>Peronosporaceae</taxon>
        <taxon>Phytophthora</taxon>
    </lineage>
</organism>
<evidence type="ECO:0000313" key="4">
    <source>
        <dbReference type="EMBL" id="ETP03128.1"/>
    </source>
</evidence>
<dbReference type="EMBL" id="ANIX01003941">
    <property type="protein sequence ID" value="ETP03128.1"/>
    <property type="molecule type" value="Genomic_DNA"/>
</dbReference>
<dbReference type="SUPFAM" id="SSF53474">
    <property type="entry name" value="alpha/beta-Hydrolases"/>
    <property type="match status" value="1"/>
</dbReference>
<evidence type="ECO:0000256" key="2">
    <source>
        <dbReference type="SAM" id="SignalP"/>
    </source>
</evidence>
<gene>
    <name evidence="4" type="ORF">F441_19867</name>
</gene>
<feature type="domain" description="AB hydrolase-1" evidence="3">
    <location>
        <begin position="126"/>
        <end position="262"/>
    </location>
</feature>
<dbReference type="AlphaFoldDB" id="W2VZG5"/>
<dbReference type="InterPro" id="IPR000073">
    <property type="entry name" value="AB_hydrolase_1"/>
</dbReference>
<keyword evidence="2" id="KW-0732">Signal</keyword>
<dbReference type="PANTHER" id="PTHR43039">
    <property type="entry name" value="ESTERASE-RELATED"/>
    <property type="match status" value="1"/>
</dbReference>
<accession>W2VZG5</accession>
<dbReference type="InterPro" id="IPR029058">
    <property type="entry name" value="AB_hydrolase_fold"/>
</dbReference>
<dbReference type="Pfam" id="PF00561">
    <property type="entry name" value="Abhydrolase_1"/>
    <property type="match status" value="1"/>
</dbReference>